<dbReference type="Gene3D" id="2.170.130.10">
    <property type="entry name" value="TonB-dependent receptor, plug domain"/>
    <property type="match status" value="1"/>
</dbReference>
<dbReference type="InterPro" id="IPR023997">
    <property type="entry name" value="TonB-dep_OMP_SusC/RagA_CS"/>
</dbReference>
<dbReference type="InterPro" id="IPR051802">
    <property type="entry name" value="YfhM-like"/>
</dbReference>
<dbReference type="InterPro" id="IPR008969">
    <property type="entry name" value="CarboxyPept-like_regulatory"/>
</dbReference>
<reference evidence="2 3" key="1">
    <citation type="journal article" date="2013" name="J. Microbiol.">
        <title>Mucilaginibacter ginsenosidivorax sp. nov., with ginsenoside converting activity isolated from sediment.</title>
        <authorList>
            <person name="Kim J.K."/>
            <person name="Choi T.E."/>
            <person name="Liu Q.M."/>
            <person name="Park H.Y."/>
            <person name="Yi T.H."/>
            <person name="Yoon M.H."/>
            <person name="Kim S.C."/>
            <person name="Im W.T."/>
        </authorList>
    </citation>
    <scope>NUCLEOTIDE SEQUENCE [LARGE SCALE GENOMIC DNA]</scope>
    <source>
        <strain evidence="2 3">KHI28</strain>
    </source>
</reference>
<name>A0A5B8W739_9SPHI</name>
<dbReference type="OrthoDB" id="9767116at2"/>
<keyword evidence="3" id="KW-1185">Reference proteome</keyword>
<dbReference type="Gene3D" id="1.50.10.20">
    <property type="match status" value="1"/>
</dbReference>
<dbReference type="Gene3D" id="2.20.130.20">
    <property type="match status" value="1"/>
</dbReference>
<organism evidence="2 3">
    <name type="scientific">Mucilaginibacter ginsenosidivorax</name>
    <dbReference type="NCBI Taxonomy" id="862126"/>
    <lineage>
        <taxon>Bacteria</taxon>
        <taxon>Pseudomonadati</taxon>
        <taxon>Bacteroidota</taxon>
        <taxon>Sphingobacteriia</taxon>
        <taxon>Sphingobacteriales</taxon>
        <taxon>Sphingobacteriaceae</taxon>
        <taxon>Mucilaginibacter</taxon>
    </lineage>
</organism>
<dbReference type="InterPro" id="IPR037066">
    <property type="entry name" value="Plug_dom_sf"/>
</dbReference>
<sequence>MLSRYKKTLLLIVISGFVWGHLFAQKLLTPSRQSSYYTYIYKITPADVLLFYKYSDKHPDERILQHPVDSFKTDDSWKNNLPPGNYLKVYAEKNKLKYKLIENRSAYLKVMRNNYDLSFTLTDNNGNAIKNAVVTSGGSTISADQLTGLYHTKPRAITLIKVDYAGVSNYFELKQGQSYSLPFLSRRWFSSKWYRLKMRFKKDEDNNEDKYRQRLYENEKYTGFIAFNKPLYKPLDTVKLKAFIIDRKSKNAINDKRLLVRIQKDYDDNGKILGYVDAYRKGGFEYSFALTDSLDLDLDREYFITLEDPASAKYDPDKNNDKDEDKILAMRKVFMAGKFSYEEYELKSTTFSVRTDKNEHEPSNPVSIYMKATDENDLSIPDGRVAIKLITGSVPRFKAEKIFVPDTLWTQQIKLDAVGETKVTLPDSIFPKADINYHMQAELLSSDNERHAQTEYFNFKCNNYKLKYEHAGDSLKITSLFLGKVASLPACINAISFTGDTVSRLNVTLPATVIVNPNIRSYFVKADSAALDIKVWQLPADLNFSGLQTADSLLIKVNNPHHIHFWYWLLNNNNKQVDAGEGNNLDYKKRHTDKDPVVFVISYVWGGENRYTGLAIPFKDKLLDIKVKQPVTVYPGQQVKTEIEVKDVAGKPVAGVDITAWALTRKFPNYNAPFVPYLGKAYKNMVTKPFANLSNIEKEGWLPLNWQRWSREIGLDSIAYFQFTHPVTTYKIQEPAPDSLTQIAPFIVKNGDVVPVHILYIDGIPVYFSQAQQLQRYSFAVTPGYHNLRFRTFDNIIRLNNVVVDKGKKMILSINADTLINKTAVFEKATDTLSRYEADVLNKHMIRVVNNWGAKMASLEQDSQVLLLNPGVNSSEGSEILAGPLANNIANFKINGEAARSFVAEPGYSYLFEPGLLKQKSINSPYPFDRQTFRGATVEDYTQYALTKSETERIWLRYLDLRSQTMHLFQNNAPVGDKLGALSINITKKNGTIPFIKNVIIYKDGDPDFMNIYEGNITDFGKLAAGSYRIFFLLEKNTYFIKNNVEVKPYGRNFYQVAIIPQKQDSVSIRINDVINNRPGPYSYQDYSTNSDALKLKEAFNSKYIDENNFKNMMYGRVVAQDDGLPLMGCTVKVKGMPSGVLTDINGMFVIKVPNTGTLLFNYIGYQPLEMTIHPATVVQAVLQSTNSQLNEVVVVGYGVQRRKSVTSSVSVVSALSMKEISIRGIASLDNGKPLIVVDGVVVESMDGIDANMIGSINTLKDAAARAVYGQRAANGVIIITTKKKTGDATGDGTQQSTEQTLRKNFSDYAYWQPKLTTDAQGQASFTATFPDDITNWRTFVVGINNQQQSGYADGQIKSFKPISANFIAPQFAVAGDEMKLIGKVMNYNTDAVNLTRTFTYNGKQVKQDAITVNNSKIDTLGITASATDSLNFEYTIKRDNGYFDGERRKVPVIKQGIEETKGIFNALNGDTTVNLKFDPAMGPVTFRAEASVLPTLAEETRKLREYKYLCNEQLASKLKGLLAEKRIKKFLGEDFKYEKNIKDVIKKLQENRRSNGTWGWWKDTDEELWISLHAVGALLDAQKEGYIIQLDKQKLTDYLIYQLESYRGADKLTCLELLHKLEAKADYQKYVDVVEKENKAFKLKTGIPLSAYDKLRLMLVKQETGLPVKLDSLYARQHRTLFGNIYWGDDSYRFFDNSIQLSILAYHIIKAEGKHPELLRRIQGYFLEQRSHGEWRNTYESALILETILPDLLVTDKQVKPSAITIKGLTTQTIAAFPYSAKFNPQDMSVSKIGSLPVYITGSQKFWNSSPQKVNKEFTVDTWFERQEKKLVSLKGGEVIQLKAEVTAKGDADFVMIEIPIPAGCSYESKEQPWSNNEVHREYFKEKVSIFCRKLKQGKYTFTVNLIPRYDGKYTLNPAKAEMMYFPVFYGREGMKQVVVGK</sequence>
<dbReference type="Proteomes" id="UP000321362">
    <property type="component" value="Chromosome"/>
</dbReference>
<protein>
    <recommendedName>
        <fullName evidence="1">Alpha-2-macroglobulin domain-containing protein</fullName>
    </recommendedName>
</protein>
<dbReference type="EMBL" id="CP042437">
    <property type="protein sequence ID" value="QEC79439.1"/>
    <property type="molecule type" value="Genomic_DNA"/>
</dbReference>
<dbReference type="Pfam" id="PF17973">
    <property type="entry name" value="bMG10"/>
    <property type="match status" value="1"/>
</dbReference>
<dbReference type="PANTHER" id="PTHR40094">
    <property type="entry name" value="ALPHA-2-MACROGLOBULIN HOMOLOG"/>
    <property type="match status" value="1"/>
</dbReference>
<dbReference type="RefSeq" id="WP_147059036.1">
    <property type="nucleotide sequence ID" value="NZ_CP042437.1"/>
</dbReference>
<dbReference type="InterPro" id="IPR012910">
    <property type="entry name" value="Plug_dom"/>
</dbReference>
<evidence type="ECO:0000313" key="3">
    <source>
        <dbReference type="Proteomes" id="UP000321362"/>
    </source>
</evidence>
<dbReference type="Pfam" id="PF00207">
    <property type="entry name" value="A2M"/>
    <property type="match status" value="1"/>
</dbReference>
<dbReference type="Pfam" id="PF07715">
    <property type="entry name" value="Plug"/>
    <property type="match status" value="1"/>
</dbReference>
<dbReference type="NCBIfam" id="TIGR04057">
    <property type="entry name" value="SusC_RagA_signa"/>
    <property type="match status" value="1"/>
</dbReference>
<dbReference type="CDD" id="cd00688">
    <property type="entry name" value="ISOPREN_C2_like"/>
    <property type="match status" value="1"/>
</dbReference>
<dbReference type="InterPro" id="IPR008930">
    <property type="entry name" value="Terpenoid_cyclase/PrenylTrfase"/>
</dbReference>
<accession>A0A5B8W739</accession>
<dbReference type="Pfam" id="PF13715">
    <property type="entry name" value="CarbopepD_reg_2"/>
    <property type="match status" value="1"/>
</dbReference>
<dbReference type="PANTHER" id="PTHR40094:SF1">
    <property type="entry name" value="UBIQUITIN DOMAIN-CONTAINING PROTEIN"/>
    <property type="match status" value="1"/>
</dbReference>
<dbReference type="GO" id="GO:0004866">
    <property type="term" value="F:endopeptidase inhibitor activity"/>
    <property type="evidence" value="ECO:0007669"/>
    <property type="project" value="InterPro"/>
</dbReference>
<feature type="domain" description="Alpha-2-macroglobulin" evidence="1">
    <location>
        <begin position="1310"/>
        <end position="1399"/>
    </location>
</feature>
<dbReference type="SUPFAM" id="SSF49464">
    <property type="entry name" value="Carboxypeptidase regulatory domain-like"/>
    <property type="match status" value="1"/>
</dbReference>
<dbReference type="InterPro" id="IPR001599">
    <property type="entry name" value="Macroglobln_a2"/>
</dbReference>
<evidence type="ECO:0000259" key="1">
    <source>
        <dbReference type="SMART" id="SM01360"/>
    </source>
</evidence>
<proteinExistence type="predicted"/>
<evidence type="ECO:0000313" key="2">
    <source>
        <dbReference type="EMBL" id="QEC79439.1"/>
    </source>
</evidence>
<gene>
    <name evidence="2" type="ORF">FSB76_27105</name>
</gene>
<dbReference type="SMART" id="SM01360">
    <property type="entry name" value="A2M"/>
    <property type="match status" value="1"/>
</dbReference>
<dbReference type="InterPro" id="IPR041246">
    <property type="entry name" value="Bact_MG10"/>
</dbReference>
<dbReference type="SUPFAM" id="SSF48239">
    <property type="entry name" value="Terpenoid cyclases/Protein prenyltransferases"/>
    <property type="match status" value="1"/>
</dbReference>
<dbReference type="KEGG" id="mgk:FSB76_27105"/>
<dbReference type="SUPFAM" id="SSF56935">
    <property type="entry name" value="Porins"/>
    <property type="match status" value="1"/>
</dbReference>